<dbReference type="Gene3D" id="3.40.190.150">
    <property type="entry name" value="Bordetella uptake gene, domain 1"/>
    <property type="match status" value="1"/>
</dbReference>
<dbReference type="Pfam" id="PF03401">
    <property type="entry name" value="TctC"/>
    <property type="match status" value="1"/>
</dbReference>
<evidence type="ECO:0000313" key="3">
    <source>
        <dbReference type="EMBL" id="RZS85678.1"/>
    </source>
</evidence>
<comment type="caution">
    <text evidence="3">The sequence shown here is derived from an EMBL/GenBank/DDBJ whole genome shotgun (WGS) entry which is preliminary data.</text>
</comment>
<dbReference type="PANTHER" id="PTHR42928:SF5">
    <property type="entry name" value="BLR1237 PROTEIN"/>
    <property type="match status" value="1"/>
</dbReference>
<evidence type="ECO:0000256" key="1">
    <source>
        <dbReference type="ARBA" id="ARBA00006987"/>
    </source>
</evidence>
<dbReference type="InterPro" id="IPR005064">
    <property type="entry name" value="BUG"/>
</dbReference>
<dbReference type="Gene3D" id="3.40.190.10">
    <property type="entry name" value="Periplasmic binding protein-like II"/>
    <property type="match status" value="1"/>
</dbReference>
<proteinExistence type="inferred from homology"/>
<dbReference type="RefSeq" id="WP_165404502.1">
    <property type="nucleotide sequence ID" value="NZ_SGXC01000001.1"/>
</dbReference>
<evidence type="ECO:0000313" key="4">
    <source>
        <dbReference type="Proteomes" id="UP000292445"/>
    </source>
</evidence>
<gene>
    <name evidence="3" type="ORF">EV675_1708</name>
</gene>
<keyword evidence="3" id="KW-0675">Receptor</keyword>
<keyword evidence="4" id="KW-1185">Reference proteome</keyword>
<accession>A0A4Q7NL53</accession>
<dbReference type="InterPro" id="IPR042100">
    <property type="entry name" value="Bug_dom1"/>
</dbReference>
<name>A0A4Q7NL53_9BURK</name>
<protein>
    <submittedName>
        <fullName evidence="3">Tripartite-type tricarboxylate transporter receptor subunit TctC</fullName>
    </submittedName>
</protein>
<organism evidence="3 4">
    <name type="scientific">Pigmentiphaga kullae</name>
    <dbReference type="NCBI Taxonomy" id="151784"/>
    <lineage>
        <taxon>Bacteria</taxon>
        <taxon>Pseudomonadati</taxon>
        <taxon>Pseudomonadota</taxon>
        <taxon>Betaproteobacteria</taxon>
        <taxon>Burkholderiales</taxon>
        <taxon>Alcaligenaceae</taxon>
        <taxon>Pigmentiphaga</taxon>
    </lineage>
</organism>
<dbReference type="SUPFAM" id="SSF53850">
    <property type="entry name" value="Periplasmic binding protein-like II"/>
    <property type="match status" value="1"/>
</dbReference>
<evidence type="ECO:0000256" key="2">
    <source>
        <dbReference type="SAM" id="SignalP"/>
    </source>
</evidence>
<feature type="signal peptide" evidence="2">
    <location>
        <begin position="1"/>
        <end position="37"/>
    </location>
</feature>
<dbReference type="AlphaFoldDB" id="A0A4Q7NL53"/>
<dbReference type="PIRSF" id="PIRSF017082">
    <property type="entry name" value="YflP"/>
    <property type="match status" value="1"/>
</dbReference>
<feature type="chain" id="PRO_5020367979" evidence="2">
    <location>
        <begin position="38"/>
        <end position="336"/>
    </location>
</feature>
<reference evidence="3 4" key="1">
    <citation type="submission" date="2019-02" db="EMBL/GenBank/DDBJ databases">
        <title>Genomic Encyclopedia of Type Strains, Phase IV (KMG-IV): sequencing the most valuable type-strain genomes for metagenomic binning, comparative biology and taxonomic classification.</title>
        <authorList>
            <person name="Goeker M."/>
        </authorList>
    </citation>
    <scope>NUCLEOTIDE SEQUENCE [LARGE SCALE GENOMIC DNA]</scope>
    <source>
        <strain evidence="3 4">K24</strain>
    </source>
</reference>
<dbReference type="EMBL" id="SGXC01000001">
    <property type="protein sequence ID" value="RZS85678.1"/>
    <property type="molecule type" value="Genomic_DNA"/>
</dbReference>
<dbReference type="CDD" id="cd07012">
    <property type="entry name" value="PBP2_Bug_TTT"/>
    <property type="match status" value="1"/>
</dbReference>
<dbReference type="PANTHER" id="PTHR42928">
    <property type="entry name" value="TRICARBOXYLATE-BINDING PROTEIN"/>
    <property type="match status" value="1"/>
</dbReference>
<dbReference type="Proteomes" id="UP000292445">
    <property type="component" value="Unassembled WGS sequence"/>
</dbReference>
<comment type="similarity">
    <text evidence="1">Belongs to the UPF0065 (bug) family.</text>
</comment>
<sequence length="336" mass="34820">MQRNGSTPFRLPARYILAPTLTAAAAALALAAPAAHAQRYPERPVQVIVPYAPGGSVDVIARSLAQKLTERMGQTVFIENRAGAGGTIGVSAVTRAKPDGYTLLLTSLGAVTVTVHLTKAGYDPLTDLAPISLLATSGLVLSVKEGSPIRSVRDLIAAAKARPGTINYSVTGVGSQTFLAGELLKRSLNLDMVPVQYKGGGPAAAAVAAGEVQAGITDSGPIQPLLQSKRVRVLAVTGSQRASAMPDVPTMEEAGVPGFKIDSAIALFAPAGTPPEIVDKLNAEVAAALKSPDLIDRVHAASHDPKPNSPAEMKTMLKSEFDRWGAMVREAGVKLE</sequence>
<keyword evidence="2" id="KW-0732">Signal</keyword>